<keyword evidence="4" id="KW-1185">Reference proteome</keyword>
<dbReference type="Pfam" id="PF00855">
    <property type="entry name" value="PWWP"/>
    <property type="match status" value="1"/>
</dbReference>
<dbReference type="Proteomes" id="UP000006790">
    <property type="component" value="Chromosome 2"/>
</dbReference>
<dbReference type="GO" id="GO:0005634">
    <property type="term" value="C:nucleus"/>
    <property type="evidence" value="ECO:0007669"/>
    <property type="project" value="EnsemblFungi"/>
</dbReference>
<dbReference type="KEGG" id="erc:Ecym_2802"/>
<dbReference type="OrthoDB" id="62853at2759"/>
<dbReference type="OMA" id="WEQPHRL"/>
<accession>G8JQD6</accession>
<organism evidence="3 4">
    <name type="scientific">Eremothecium cymbalariae (strain CBS 270.75 / DBVPG 7215 / KCTC 17166 / NRRL Y-17582)</name>
    <name type="common">Yeast</name>
    <dbReference type="NCBI Taxonomy" id="931890"/>
    <lineage>
        <taxon>Eukaryota</taxon>
        <taxon>Fungi</taxon>
        <taxon>Dikarya</taxon>
        <taxon>Ascomycota</taxon>
        <taxon>Saccharomycotina</taxon>
        <taxon>Saccharomycetes</taxon>
        <taxon>Saccharomycetales</taxon>
        <taxon>Saccharomycetaceae</taxon>
        <taxon>Eremothecium</taxon>
    </lineage>
</organism>
<dbReference type="CDD" id="cd05840">
    <property type="entry name" value="PWWP_ScIOC4-like"/>
    <property type="match status" value="1"/>
</dbReference>
<dbReference type="AlphaFoldDB" id="G8JQD6"/>
<dbReference type="STRING" id="931890.G8JQD6"/>
<feature type="compositionally biased region" description="Low complexity" evidence="1">
    <location>
        <begin position="157"/>
        <end position="169"/>
    </location>
</feature>
<dbReference type="RefSeq" id="XP_003645316.1">
    <property type="nucleotide sequence ID" value="XM_003645268.1"/>
</dbReference>
<feature type="compositionally biased region" description="Low complexity" evidence="1">
    <location>
        <begin position="184"/>
        <end position="203"/>
    </location>
</feature>
<dbReference type="InterPro" id="IPR035503">
    <property type="entry name" value="IOC4-like_PWWP"/>
</dbReference>
<protein>
    <recommendedName>
        <fullName evidence="2">PWWP domain-containing protein</fullName>
    </recommendedName>
</protein>
<sequence>MNNTDIRTGDRVLCKVGDFPPWPAVVVPQRFLSKLVYSGKRSKNYVCVAFFNDDSYYWKEPRHLTLLTNKMCTDWMKKNSKSRDNALMGAYKHAIEYQALFEFLKERLIQEERDDILEDVKDIPAGEDPFEPKPNPRRAGSNNNNNKPSNSKKRTKPSSTGDDTGSSSPNLDNKLETSNDEKLSYSTLPSVSSSPSLSGSSSSKAGHKNKRRKLDYDNRVSIAQLLRNKLQRNLVQRNEPPSEKEYKESDRLFKTIINRLSTEPPFFDYKALRTSKLYKLLKVITHDNNLARYHEDCKIILAKWSPIILLIKQDKQRSQQLEKKLITGDTNGLEIKVEDNSVRTHPSIGK</sequence>
<dbReference type="FunCoup" id="G8JQD6">
    <property type="interactions" value="125"/>
</dbReference>
<feature type="domain" description="PWWP" evidence="2">
    <location>
        <begin position="8"/>
        <end position="58"/>
    </location>
</feature>
<dbReference type="Gene3D" id="2.30.30.140">
    <property type="match status" value="1"/>
</dbReference>
<dbReference type="EMBL" id="CP002498">
    <property type="protein sequence ID" value="AET38499.1"/>
    <property type="molecule type" value="Genomic_DNA"/>
</dbReference>
<dbReference type="GO" id="GO:1990468">
    <property type="term" value="C:NuA3b histone acetyltransferase complex"/>
    <property type="evidence" value="ECO:0007669"/>
    <property type="project" value="EnsemblFungi"/>
</dbReference>
<dbReference type="GO" id="GO:0003682">
    <property type="term" value="F:chromatin binding"/>
    <property type="evidence" value="ECO:0007669"/>
    <property type="project" value="EnsemblFungi"/>
</dbReference>
<reference evidence="4" key="1">
    <citation type="journal article" date="2012" name="G3 (Bethesda)">
        <title>Pichia sorbitophila, an interspecies yeast hybrid reveals early steps of genome resolution following polyploidization.</title>
        <authorList>
            <person name="Leh Louis V."/>
            <person name="Despons L."/>
            <person name="Friedrich A."/>
            <person name="Martin T."/>
            <person name="Durrens P."/>
            <person name="Casaregola S."/>
            <person name="Neuveglise C."/>
            <person name="Fairhead C."/>
            <person name="Marck C."/>
            <person name="Cruz J.A."/>
            <person name="Straub M.L."/>
            <person name="Kugler V."/>
            <person name="Sacerdot C."/>
            <person name="Uzunov Z."/>
            <person name="Thierry A."/>
            <person name="Weiss S."/>
            <person name="Bleykasten C."/>
            <person name="De Montigny J."/>
            <person name="Jacques N."/>
            <person name="Jung P."/>
            <person name="Lemaire M."/>
            <person name="Mallet S."/>
            <person name="Morel G."/>
            <person name="Richard G.F."/>
            <person name="Sarkar A."/>
            <person name="Savel G."/>
            <person name="Schacherer J."/>
            <person name="Seret M.L."/>
            <person name="Talla E."/>
            <person name="Samson G."/>
            <person name="Jubin C."/>
            <person name="Poulain J."/>
            <person name="Vacherie B."/>
            <person name="Barbe V."/>
            <person name="Pelletier E."/>
            <person name="Sherman D.J."/>
            <person name="Westhof E."/>
            <person name="Weissenbach J."/>
            <person name="Baret P.V."/>
            <person name="Wincker P."/>
            <person name="Gaillardin C."/>
            <person name="Dujon B."/>
            <person name="Souciet J.L."/>
        </authorList>
    </citation>
    <scope>NUCLEOTIDE SEQUENCE [LARGE SCALE GENOMIC DNA]</scope>
    <source>
        <strain evidence="4">CBS 270.75 / DBVPG 7215 / KCTC 17166 / NRRL Y-17582</strain>
    </source>
</reference>
<feature type="compositionally biased region" description="Low complexity" evidence="1">
    <location>
        <begin position="137"/>
        <end position="149"/>
    </location>
</feature>
<gene>
    <name evidence="3" type="ordered locus">Ecym_2802</name>
</gene>
<dbReference type="GO" id="GO:0032968">
    <property type="term" value="P:positive regulation of transcription elongation by RNA polymerase II"/>
    <property type="evidence" value="ECO:0007669"/>
    <property type="project" value="EnsemblFungi"/>
</dbReference>
<evidence type="ECO:0000256" key="1">
    <source>
        <dbReference type="SAM" id="MobiDB-lite"/>
    </source>
</evidence>
<proteinExistence type="predicted"/>
<feature type="region of interest" description="Disordered" evidence="1">
    <location>
        <begin position="121"/>
        <end position="218"/>
    </location>
</feature>
<dbReference type="InterPro" id="IPR000313">
    <property type="entry name" value="PWWP_dom"/>
</dbReference>
<dbReference type="PROSITE" id="PS50812">
    <property type="entry name" value="PWWP"/>
    <property type="match status" value="1"/>
</dbReference>
<evidence type="ECO:0000313" key="3">
    <source>
        <dbReference type="EMBL" id="AET38499.1"/>
    </source>
</evidence>
<dbReference type="GeneID" id="11468573"/>
<name>G8JQD6_ERECY</name>
<evidence type="ECO:0000313" key="4">
    <source>
        <dbReference type="Proteomes" id="UP000006790"/>
    </source>
</evidence>
<dbReference type="SUPFAM" id="SSF63748">
    <property type="entry name" value="Tudor/PWWP/MBT"/>
    <property type="match status" value="1"/>
</dbReference>
<dbReference type="HOGENOM" id="CLU_051401_0_0_1"/>
<feature type="compositionally biased region" description="Basic and acidic residues" evidence="1">
    <location>
        <begin position="173"/>
        <end position="183"/>
    </location>
</feature>
<dbReference type="SMART" id="SM00293">
    <property type="entry name" value="PWWP"/>
    <property type="match status" value="1"/>
</dbReference>
<dbReference type="eggNOG" id="ENOG502QWCQ">
    <property type="taxonomic scope" value="Eukaryota"/>
</dbReference>
<dbReference type="GO" id="GO:0000993">
    <property type="term" value="F:RNA polymerase II complex binding"/>
    <property type="evidence" value="ECO:0007669"/>
    <property type="project" value="EnsemblFungi"/>
</dbReference>
<evidence type="ECO:0000259" key="2">
    <source>
        <dbReference type="PROSITE" id="PS50812"/>
    </source>
</evidence>
<dbReference type="GO" id="GO:0005829">
    <property type="term" value="C:cytosol"/>
    <property type="evidence" value="ECO:0007669"/>
    <property type="project" value="EnsemblFungi"/>
</dbReference>
<dbReference type="InParanoid" id="G8JQD6"/>